<evidence type="ECO:0000256" key="6">
    <source>
        <dbReference type="SAM" id="Phobius"/>
    </source>
</evidence>
<sequence length="143" mass="16609">MADSNGPKIIITLWILTILPLISMLLRLYCKARYSKLFWWDDTLLAIAWILSLNYTVFLQLSVYYGIGQHLKDNQDKTLLPTGVRYMYIGEIFGLFSVPLSKASFCVTLLRLTVVPWQERLLWFIIIIKIQLTFYGTVVITLV</sequence>
<evidence type="ECO:0000313" key="9">
    <source>
        <dbReference type="Proteomes" id="UP000193240"/>
    </source>
</evidence>
<keyword evidence="3 6" id="KW-1133">Transmembrane helix</keyword>
<feature type="domain" description="Rhodopsin" evidence="7">
    <location>
        <begin position="26"/>
        <end position="139"/>
    </location>
</feature>
<feature type="transmembrane region" description="Helical" evidence="6">
    <location>
        <begin position="87"/>
        <end position="110"/>
    </location>
</feature>
<reference evidence="8 9" key="1">
    <citation type="journal article" date="2017" name="Genome Announc.">
        <title>Genome sequence of the saprophytic ascomycete Epicoccum nigrum ICMP 19927 strain isolated from New Zealand.</title>
        <authorList>
            <person name="Fokin M."/>
            <person name="Fleetwood D."/>
            <person name="Weir B.S."/>
            <person name="Villas-Boas S.G."/>
        </authorList>
    </citation>
    <scope>NUCLEOTIDE SEQUENCE [LARGE SCALE GENOMIC DNA]</scope>
    <source>
        <strain evidence="8 9">ICMP 19927</strain>
    </source>
</reference>
<feature type="transmembrane region" description="Helical" evidence="6">
    <location>
        <begin position="42"/>
        <end position="67"/>
    </location>
</feature>
<dbReference type="Pfam" id="PF20684">
    <property type="entry name" value="Fung_rhodopsin"/>
    <property type="match status" value="1"/>
</dbReference>
<evidence type="ECO:0000256" key="4">
    <source>
        <dbReference type="ARBA" id="ARBA00023136"/>
    </source>
</evidence>
<proteinExistence type="inferred from homology"/>
<name>A0A1Y2M1K5_EPING</name>
<organism evidence="8 9">
    <name type="scientific">Epicoccum nigrum</name>
    <name type="common">Soil fungus</name>
    <name type="synonym">Epicoccum purpurascens</name>
    <dbReference type="NCBI Taxonomy" id="105696"/>
    <lineage>
        <taxon>Eukaryota</taxon>
        <taxon>Fungi</taxon>
        <taxon>Dikarya</taxon>
        <taxon>Ascomycota</taxon>
        <taxon>Pezizomycotina</taxon>
        <taxon>Dothideomycetes</taxon>
        <taxon>Pleosporomycetidae</taxon>
        <taxon>Pleosporales</taxon>
        <taxon>Pleosporineae</taxon>
        <taxon>Didymellaceae</taxon>
        <taxon>Epicoccum</taxon>
    </lineage>
</organism>
<accession>A0A1Y2M1K5</accession>
<dbReference type="PANTHER" id="PTHR33048:SF42">
    <property type="entry name" value="INTEGRAL MEMBRANE PROTEIN"/>
    <property type="match status" value="1"/>
</dbReference>
<evidence type="ECO:0000256" key="5">
    <source>
        <dbReference type="ARBA" id="ARBA00038359"/>
    </source>
</evidence>
<keyword evidence="9" id="KW-1185">Reference proteome</keyword>
<dbReference type="Proteomes" id="UP000193240">
    <property type="component" value="Unassembled WGS sequence"/>
</dbReference>
<dbReference type="EMBL" id="KZ107843">
    <property type="protein sequence ID" value="OSS49882.1"/>
    <property type="molecule type" value="Genomic_DNA"/>
</dbReference>
<dbReference type="InterPro" id="IPR052337">
    <property type="entry name" value="SAT4-like"/>
</dbReference>
<dbReference type="GO" id="GO:0016020">
    <property type="term" value="C:membrane"/>
    <property type="evidence" value="ECO:0007669"/>
    <property type="project" value="UniProtKB-SubCell"/>
</dbReference>
<gene>
    <name evidence="8" type="ORF">B5807_05896</name>
</gene>
<evidence type="ECO:0000256" key="2">
    <source>
        <dbReference type="ARBA" id="ARBA00022692"/>
    </source>
</evidence>
<keyword evidence="4 6" id="KW-0472">Membrane</keyword>
<keyword evidence="2 6" id="KW-0812">Transmembrane</keyword>
<dbReference type="OMA" id="HIWTIPR"/>
<dbReference type="STRING" id="105696.A0A1Y2M1K5"/>
<dbReference type="InterPro" id="IPR049326">
    <property type="entry name" value="Rhodopsin_dom_fungi"/>
</dbReference>
<feature type="transmembrane region" description="Helical" evidence="6">
    <location>
        <begin position="6"/>
        <end position="30"/>
    </location>
</feature>
<evidence type="ECO:0000256" key="3">
    <source>
        <dbReference type="ARBA" id="ARBA00022989"/>
    </source>
</evidence>
<evidence type="ECO:0000256" key="1">
    <source>
        <dbReference type="ARBA" id="ARBA00004141"/>
    </source>
</evidence>
<dbReference type="InParanoid" id="A0A1Y2M1K5"/>
<evidence type="ECO:0000313" key="8">
    <source>
        <dbReference type="EMBL" id="OSS49882.1"/>
    </source>
</evidence>
<dbReference type="PANTHER" id="PTHR33048">
    <property type="entry name" value="PTH11-LIKE INTEGRAL MEMBRANE PROTEIN (AFU_ORTHOLOGUE AFUA_5G11245)"/>
    <property type="match status" value="1"/>
</dbReference>
<protein>
    <recommendedName>
        <fullName evidence="7">Rhodopsin domain-containing protein</fullName>
    </recommendedName>
</protein>
<comment type="similarity">
    <text evidence="5">Belongs to the SAT4 family.</text>
</comment>
<dbReference type="AlphaFoldDB" id="A0A1Y2M1K5"/>
<evidence type="ECO:0000259" key="7">
    <source>
        <dbReference type="Pfam" id="PF20684"/>
    </source>
</evidence>
<comment type="subcellular location">
    <subcellularLocation>
        <location evidence="1">Membrane</location>
        <topology evidence="1">Multi-pass membrane protein</topology>
    </subcellularLocation>
</comment>
<feature type="transmembrane region" description="Helical" evidence="6">
    <location>
        <begin position="122"/>
        <end position="142"/>
    </location>
</feature>